<sequence length="177" mass="20298">MWNCKYFKPHQERFLPSRCVFIWFVCKATWTVSSNYPKVIRSDWFSSNVYLLLLAIIVPYSQAYVTQPGLAFYFAANNFLCTVCNALFIMILNKHASVTRYTLFFSICMICAYIESDIVAVYYYALNSKGSLVDINLTALRTAAIGFTLKVSLSSSMHIIRKILKPQESLFEGLSEK</sequence>
<gene>
    <name evidence="2" type="ORF">PEVE_00042469</name>
</gene>
<evidence type="ECO:0000313" key="3">
    <source>
        <dbReference type="Proteomes" id="UP001159427"/>
    </source>
</evidence>
<organism evidence="2 3">
    <name type="scientific">Porites evermanni</name>
    <dbReference type="NCBI Taxonomy" id="104178"/>
    <lineage>
        <taxon>Eukaryota</taxon>
        <taxon>Metazoa</taxon>
        <taxon>Cnidaria</taxon>
        <taxon>Anthozoa</taxon>
        <taxon>Hexacorallia</taxon>
        <taxon>Scleractinia</taxon>
        <taxon>Fungiina</taxon>
        <taxon>Poritidae</taxon>
        <taxon>Porites</taxon>
    </lineage>
</organism>
<protein>
    <submittedName>
        <fullName evidence="2">Uncharacterized protein</fullName>
    </submittedName>
</protein>
<dbReference type="EMBL" id="CALNXI010000835">
    <property type="protein sequence ID" value="CAH3142393.1"/>
    <property type="molecule type" value="Genomic_DNA"/>
</dbReference>
<feature type="transmembrane region" description="Helical" evidence="1">
    <location>
        <begin position="103"/>
        <end position="126"/>
    </location>
</feature>
<feature type="transmembrane region" description="Helical" evidence="1">
    <location>
        <begin position="49"/>
        <end position="65"/>
    </location>
</feature>
<keyword evidence="3" id="KW-1185">Reference proteome</keyword>
<keyword evidence="1" id="KW-0472">Membrane</keyword>
<keyword evidence="1" id="KW-1133">Transmembrane helix</keyword>
<keyword evidence="1" id="KW-0812">Transmembrane</keyword>
<reference evidence="2 3" key="1">
    <citation type="submission" date="2022-05" db="EMBL/GenBank/DDBJ databases">
        <authorList>
            <consortium name="Genoscope - CEA"/>
            <person name="William W."/>
        </authorList>
    </citation>
    <scope>NUCLEOTIDE SEQUENCE [LARGE SCALE GENOMIC DNA]</scope>
</reference>
<comment type="caution">
    <text evidence="2">The sequence shown here is derived from an EMBL/GenBank/DDBJ whole genome shotgun (WGS) entry which is preliminary data.</text>
</comment>
<feature type="transmembrane region" description="Helical" evidence="1">
    <location>
        <begin position="71"/>
        <end position="91"/>
    </location>
</feature>
<evidence type="ECO:0000256" key="1">
    <source>
        <dbReference type="SAM" id="Phobius"/>
    </source>
</evidence>
<evidence type="ECO:0000313" key="2">
    <source>
        <dbReference type="EMBL" id="CAH3142393.1"/>
    </source>
</evidence>
<proteinExistence type="predicted"/>
<accession>A0ABN8PFL8</accession>
<dbReference type="Proteomes" id="UP001159427">
    <property type="component" value="Unassembled WGS sequence"/>
</dbReference>
<name>A0ABN8PFL8_9CNID</name>